<organism evidence="3">
    <name type="scientific">marine sediment metagenome</name>
    <dbReference type="NCBI Taxonomy" id="412755"/>
    <lineage>
        <taxon>unclassified sequences</taxon>
        <taxon>metagenomes</taxon>
        <taxon>ecological metagenomes</taxon>
    </lineage>
</organism>
<sequence>DREASLILEPTEPVRPDINLLARLIVNYLQNFDGVASVFILDLESGEEIAINADEAMSGMSIVKIPIVLETLRAVDGALSPEQSKLISETLVVQSGNFSANLLLDVVAGEDDAYLGVDILTDSMRSLGLENTFIAVPYEEQPRPGRSSYETVANSSEDLQTEPDPAMQTTAEDMATLMAMIYYCAQENGGALIAAYGDQINQEECQQLLDFMKLNQIGSLIEEGVPTGTPVAHKHGWISDTHGDAGIVFSTGGDYVLVMYMFKPEWLEWEISSPMLAD</sequence>
<evidence type="ECO:0000259" key="2">
    <source>
        <dbReference type="Pfam" id="PF13354"/>
    </source>
</evidence>
<dbReference type="PANTHER" id="PTHR35333">
    <property type="entry name" value="BETA-LACTAMASE"/>
    <property type="match status" value="1"/>
</dbReference>
<comment type="caution">
    <text evidence="3">The sequence shown here is derived from an EMBL/GenBank/DDBJ whole genome shotgun (WGS) entry which is preliminary data.</text>
</comment>
<proteinExistence type="predicted"/>
<feature type="domain" description="Beta-lactamase class A catalytic" evidence="2">
    <location>
        <begin position="92"/>
        <end position="260"/>
    </location>
</feature>
<dbReference type="EMBL" id="BARS01017405">
    <property type="protein sequence ID" value="GAF97475.1"/>
    <property type="molecule type" value="Genomic_DNA"/>
</dbReference>
<gene>
    <name evidence="3" type="ORF">S01H1_28474</name>
</gene>
<dbReference type="GO" id="GO:0046677">
    <property type="term" value="P:response to antibiotic"/>
    <property type="evidence" value="ECO:0007669"/>
    <property type="project" value="InterPro"/>
</dbReference>
<protein>
    <recommendedName>
        <fullName evidence="2">Beta-lactamase class A catalytic domain-containing protein</fullName>
    </recommendedName>
</protein>
<reference evidence="3" key="1">
    <citation type="journal article" date="2014" name="Front. Microbiol.">
        <title>High frequency of phylogenetically diverse reductive dehalogenase-homologous genes in deep subseafloor sedimentary metagenomes.</title>
        <authorList>
            <person name="Kawai M."/>
            <person name="Futagami T."/>
            <person name="Toyoda A."/>
            <person name="Takaki Y."/>
            <person name="Nishi S."/>
            <person name="Hori S."/>
            <person name="Arai W."/>
            <person name="Tsubouchi T."/>
            <person name="Morono Y."/>
            <person name="Uchiyama I."/>
            <person name="Ito T."/>
            <person name="Fujiyama A."/>
            <person name="Inagaki F."/>
            <person name="Takami H."/>
        </authorList>
    </citation>
    <scope>NUCLEOTIDE SEQUENCE</scope>
    <source>
        <strain evidence="3">Expedition CK06-06</strain>
    </source>
</reference>
<name>X0VA68_9ZZZZ</name>
<accession>X0VA68</accession>
<feature type="region of interest" description="Disordered" evidence="1">
    <location>
        <begin position="140"/>
        <end position="165"/>
    </location>
</feature>
<dbReference type="Pfam" id="PF13354">
    <property type="entry name" value="Beta-lactamase2"/>
    <property type="match status" value="1"/>
</dbReference>
<evidence type="ECO:0000256" key="1">
    <source>
        <dbReference type="SAM" id="MobiDB-lite"/>
    </source>
</evidence>
<feature type="non-terminal residue" evidence="3">
    <location>
        <position position="278"/>
    </location>
</feature>
<dbReference type="Gene3D" id="3.40.710.10">
    <property type="entry name" value="DD-peptidase/beta-lactamase superfamily"/>
    <property type="match status" value="1"/>
</dbReference>
<dbReference type="PANTHER" id="PTHR35333:SF3">
    <property type="entry name" value="BETA-LACTAMASE-TYPE TRANSPEPTIDASE FOLD CONTAINING PROTEIN"/>
    <property type="match status" value="1"/>
</dbReference>
<evidence type="ECO:0000313" key="3">
    <source>
        <dbReference type="EMBL" id="GAF97475.1"/>
    </source>
</evidence>
<feature type="non-terminal residue" evidence="3">
    <location>
        <position position="1"/>
    </location>
</feature>
<dbReference type="GO" id="GO:0030655">
    <property type="term" value="P:beta-lactam antibiotic catabolic process"/>
    <property type="evidence" value="ECO:0007669"/>
    <property type="project" value="InterPro"/>
</dbReference>
<dbReference type="InterPro" id="IPR045155">
    <property type="entry name" value="Beta-lactam_cat"/>
</dbReference>
<dbReference type="AlphaFoldDB" id="X0VA68"/>
<dbReference type="InterPro" id="IPR000871">
    <property type="entry name" value="Beta-lactam_class-A"/>
</dbReference>
<dbReference type="GO" id="GO:0008800">
    <property type="term" value="F:beta-lactamase activity"/>
    <property type="evidence" value="ECO:0007669"/>
    <property type="project" value="InterPro"/>
</dbReference>
<dbReference type="InterPro" id="IPR012338">
    <property type="entry name" value="Beta-lactam/transpept-like"/>
</dbReference>
<feature type="compositionally biased region" description="Polar residues" evidence="1">
    <location>
        <begin position="148"/>
        <end position="158"/>
    </location>
</feature>
<dbReference type="SUPFAM" id="SSF56601">
    <property type="entry name" value="beta-lactamase/transpeptidase-like"/>
    <property type="match status" value="1"/>
</dbReference>